<accession>A0ACC1AUT3</accession>
<reference evidence="2" key="1">
    <citation type="journal article" date="2023" name="G3 (Bethesda)">
        <title>Genome assembly and association tests identify interacting loci associated with vigor, precocity, and sex in interspecific pistachio rootstocks.</title>
        <authorList>
            <person name="Palmer W."/>
            <person name="Jacygrad E."/>
            <person name="Sagayaradj S."/>
            <person name="Cavanaugh K."/>
            <person name="Han R."/>
            <person name="Bertier L."/>
            <person name="Beede B."/>
            <person name="Kafkas S."/>
            <person name="Golino D."/>
            <person name="Preece J."/>
            <person name="Michelmore R."/>
        </authorList>
    </citation>
    <scope>NUCLEOTIDE SEQUENCE [LARGE SCALE GENOMIC DNA]</scope>
</reference>
<sequence>MSHQRPKWIIVDLLSIDEEDQPDGGDHGKKKIASLSPEVDTTLPTTSTCSYAMSVLSGR</sequence>
<comment type="caution">
    <text evidence="1">The sequence shown here is derived from an EMBL/GenBank/DDBJ whole genome shotgun (WGS) entry which is preliminary data.</text>
</comment>
<dbReference type="Proteomes" id="UP001164250">
    <property type="component" value="Chromosome 8"/>
</dbReference>
<keyword evidence="2" id="KW-1185">Reference proteome</keyword>
<proteinExistence type="predicted"/>
<evidence type="ECO:0000313" key="1">
    <source>
        <dbReference type="EMBL" id="KAJ0090402.1"/>
    </source>
</evidence>
<gene>
    <name evidence="1" type="ORF">Patl1_13137</name>
</gene>
<dbReference type="EMBL" id="CM047904">
    <property type="protein sequence ID" value="KAJ0090402.1"/>
    <property type="molecule type" value="Genomic_DNA"/>
</dbReference>
<evidence type="ECO:0000313" key="2">
    <source>
        <dbReference type="Proteomes" id="UP001164250"/>
    </source>
</evidence>
<name>A0ACC1AUT3_9ROSI</name>
<protein>
    <submittedName>
        <fullName evidence="1">Uncharacterized protein</fullName>
    </submittedName>
</protein>
<organism evidence="1 2">
    <name type="scientific">Pistacia atlantica</name>
    <dbReference type="NCBI Taxonomy" id="434234"/>
    <lineage>
        <taxon>Eukaryota</taxon>
        <taxon>Viridiplantae</taxon>
        <taxon>Streptophyta</taxon>
        <taxon>Embryophyta</taxon>
        <taxon>Tracheophyta</taxon>
        <taxon>Spermatophyta</taxon>
        <taxon>Magnoliopsida</taxon>
        <taxon>eudicotyledons</taxon>
        <taxon>Gunneridae</taxon>
        <taxon>Pentapetalae</taxon>
        <taxon>rosids</taxon>
        <taxon>malvids</taxon>
        <taxon>Sapindales</taxon>
        <taxon>Anacardiaceae</taxon>
        <taxon>Pistacia</taxon>
    </lineage>
</organism>